<dbReference type="EMBL" id="JAEHOE010000102">
    <property type="protein sequence ID" value="KAG2487033.1"/>
    <property type="molecule type" value="Genomic_DNA"/>
</dbReference>
<dbReference type="InterPro" id="IPR044079">
    <property type="entry name" value="Ubl_TBCE"/>
</dbReference>
<dbReference type="SUPFAM" id="SSF54236">
    <property type="entry name" value="Ubiquitin-like"/>
    <property type="match status" value="1"/>
</dbReference>
<evidence type="ECO:0000313" key="11">
    <source>
        <dbReference type="Proteomes" id="UP000612055"/>
    </source>
</evidence>
<feature type="compositionally biased region" description="Basic and acidic residues" evidence="8">
    <location>
        <begin position="265"/>
        <end position="274"/>
    </location>
</feature>
<dbReference type="Gene3D" id="3.10.20.90">
    <property type="entry name" value="Phosphatidylinositol 3-kinase Catalytic Subunit, Chain A, domain 1"/>
    <property type="match status" value="1"/>
</dbReference>
<evidence type="ECO:0000256" key="4">
    <source>
        <dbReference type="ARBA" id="ARBA00022614"/>
    </source>
</evidence>
<dbReference type="PROSITE" id="PS50245">
    <property type="entry name" value="CAP_GLY_2"/>
    <property type="match status" value="1"/>
</dbReference>
<dbReference type="CDD" id="cd17044">
    <property type="entry name" value="Ubl_TBCE"/>
    <property type="match status" value="1"/>
</dbReference>
<keyword evidence="4" id="KW-0433">Leucine-rich repeat</keyword>
<dbReference type="SUPFAM" id="SSF74924">
    <property type="entry name" value="Cap-Gly domain"/>
    <property type="match status" value="1"/>
</dbReference>
<dbReference type="GO" id="GO:0005930">
    <property type="term" value="C:axoneme"/>
    <property type="evidence" value="ECO:0007669"/>
    <property type="project" value="UniProtKB-SubCell"/>
</dbReference>
<feature type="region of interest" description="Disordered" evidence="8">
    <location>
        <begin position="251"/>
        <end position="274"/>
    </location>
</feature>
<proteinExistence type="inferred from homology"/>
<comment type="subcellular location">
    <subcellularLocation>
        <location evidence="1">Cytoplasm</location>
        <location evidence="1">Cytoskeleton</location>
        <location evidence="1">Cilium axoneme</location>
    </subcellularLocation>
</comment>
<evidence type="ECO:0000256" key="2">
    <source>
        <dbReference type="ARBA" id="ARBA00006286"/>
    </source>
</evidence>
<dbReference type="InterPro" id="IPR032675">
    <property type="entry name" value="LRR_dom_sf"/>
</dbReference>
<comment type="caution">
    <text evidence="10">The sequence shown here is derived from an EMBL/GenBank/DDBJ whole genome shotgun (WGS) entry which is preliminary data.</text>
</comment>
<dbReference type="InterPro" id="IPR000938">
    <property type="entry name" value="CAP-Gly_domain"/>
</dbReference>
<feature type="region of interest" description="Disordered" evidence="8">
    <location>
        <begin position="330"/>
        <end position="387"/>
    </location>
</feature>
<feature type="domain" description="CAP-Gly" evidence="9">
    <location>
        <begin position="23"/>
        <end position="69"/>
    </location>
</feature>
<protein>
    <recommendedName>
        <fullName evidence="9">CAP-Gly domain-containing protein</fullName>
    </recommendedName>
</protein>
<dbReference type="SUPFAM" id="SSF52047">
    <property type="entry name" value="RNI-like"/>
    <property type="match status" value="1"/>
</dbReference>
<feature type="compositionally biased region" description="Low complexity" evidence="8">
    <location>
        <begin position="349"/>
        <end position="372"/>
    </location>
</feature>
<dbReference type="Pfam" id="PF01302">
    <property type="entry name" value="CAP_GLY"/>
    <property type="match status" value="1"/>
</dbReference>
<dbReference type="PROSITE" id="PS00845">
    <property type="entry name" value="CAP_GLY_1"/>
    <property type="match status" value="1"/>
</dbReference>
<feature type="compositionally biased region" description="Pro residues" evidence="8">
    <location>
        <begin position="333"/>
        <end position="348"/>
    </location>
</feature>
<name>A0A836BTM5_9CHLO</name>
<evidence type="ECO:0000256" key="3">
    <source>
        <dbReference type="ARBA" id="ARBA00022490"/>
    </source>
</evidence>
<dbReference type="Proteomes" id="UP000612055">
    <property type="component" value="Unassembled WGS sequence"/>
</dbReference>
<accession>A0A836BTM5</accession>
<gene>
    <name evidence="10" type="ORF">HYH03_014279</name>
</gene>
<dbReference type="PANTHER" id="PTHR18849:SF0">
    <property type="entry name" value="CILIA- AND FLAGELLA-ASSOCIATED PROTEIN 410-RELATED"/>
    <property type="match status" value="1"/>
</dbReference>
<dbReference type="InterPro" id="IPR036859">
    <property type="entry name" value="CAP-Gly_dom_sf"/>
</dbReference>
<evidence type="ECO:0000313" key="10">
    <source>
        <dbReference type="EMBL" id="KAG2487033.1"/>
    </source>
</evidence>
<dbReference type="InterPro" id="IPR000626">
    <property type="entry name" value="Ubiquitin-like_dom"/>
</dbReference>
<dbReference type="Pfam" id="PF14560">
    <property type="entry name" value="Ubiquitin_2"/>
    <property type="match status" value="1"/>
</dbReference>
<dbReference type="InterPro" id="IPR029071">
    <property type="entry name" value="Ubiquitin-like_domsf"/>
</dbReference>
<dbReference type="Gene3D" id="2.30.30.190">
    <property type="entry name" value="CAP Gly-rich-like domain"/>
    <property type="match status" value="1"/>
</dbReference>
<dbReference type="Gene3D" id="3.80.10.10">
    <property type="entry name" value="Ribonuclease Inhibitor"/>
    <property type="match status" value="1"/>
</dbReference>
<dbReference type="PANTHER" id="PTHR18849">
    <property type="entry name" value="LEUCINE RICH REPEAT PROTEIN"/>
    <property type="match status" value="1"/>
</dbReference>
<comment type="similarity">
    <text evidence="2">Belongs to the TBCE family.</text>
</comment>
<dbReference type="AlphaFoldDB" id="A0A836BTM5"/>
<sequence length="666" mass="68971">MATPAVGCRVRILKDYATVRYVGPVNGQEGTWVGVEWDDPTRGKHDGSTGGTRYFDCVSKLPTAGSFVRIERVSFGAFLLDALKARYFNETAEHGENVAEDELYVHTSRKRRVMVQMVGEEKISARQRQIDALASARLVGMDVSALGNTEEVSTALPSLTQLDLTCNLLSEWAFAEGLAGALPGLTVLNLSENRIRVPAAPSASLAGLRVLVLNDCGLGWGQVLVLAPRLPSLRELHLCGNPLHRLAAPGGQGAWGEGEAAMEAGKGEGEEQGKEAMEAGAQALAGLFPHLEVLTLEETSLEGWASLGLLSRLPALSRLHVGGNPGINNFHYPGPPGAQPGPPGPKPAALPAAADAASPSPAASPAGPSGASTGQDQPSSSAAVRAEPEPPFGRLVALFAGGCGVSDWAGELRLTGNPVLAQSASGGRFEVIARVSGLITLNGAAIRPRERRDAELRYLQHVAAEMEAAAGDETRRAAVRSAHPRLRGLMELHGAVLATAARGAAAGGGSLAAATVELRLTCVAAAAHAKMGTQVKKLPRGTTVAALRGLCEKLFKVKADCMALFLRAPGDPLPEELGGAAGGEDRTLGFFGVQDGYEVLVDEADPEALRRADEDARAAAAAAHEARLAEQLRAADRLQAEFARNMGLGAGAGAGAGPAPPPPTAS</sequence>
<feature type="compositionally biased region" description="Polar residues" evidence="8">
    <location>
        <begin position="373"/>
        <end position="382"/>
    </location>
</feature>
<keyword evidence="6" id="KW-0143">Chaperone</keyword>
<evidence type="ECO:0000259" key="9">
    <source>
        <dbReference type="PROSITE" id="PS50245"/>
    </source>
</evidence>
<organism evidence="10 11">
    <name type="scientific">Edaphochlamys debaryana</name>
    <dbReference type="NCBI Taxonomy" id="47281"/>
    <lineage>
        <taxon>Eukaryota</taxon>
        <taxon>Viridiplantae</taxon>
        <taxon>Chlorophyta</taxon>
        <taxon>core chlorophytes</taxon>
        <taxon>Chlorophyceae</taxon>
        <taxon>CS clade</taxon>
        <taxon>Chlamydomonadales</taxon>
        <taxon>Chlamydomonadales incertae sedis</taxon>
        <taxon>Edaphochlamys</taxon>
    </lineage>
</organism>
<dbReference type="OrthoDB" id="5273213at2759"/>
<keyword evidence="3" id="KW-0963">Cytoplasm</keyword>
<evidence type="ECO:0000256" key="7">
    <source>
        <dbReference type="ARBA" id="ARBA00023212"/>
    </source>
</evidence>
<evidence type="ECO:0000256" key="5">
    <source>
        <dbReference type="ARBA" id="ARBA00022737"/>
    </source>
</evidence>
<dbReference type="InterPro" id="IPR003591">
    <property type="entry name" value="Leu-rich_rpt_typical-subtyp"/>
</dbReference>
<dbReference type="SMART" id="SM01052">
    <property type="entry name" value="CAP_GLY"/>
    <property type="match status" value="1"/>
</dbReference>
<keyword evidence="5" id="KW-0677">Repeat</keyword>
<keyword evidence="7" id="KW-0206">Cytoskeleton</keyword>
<keyword evidence="11" id="KW-1185">Reference proteome</keyword>
<evidence type="ECO:0000256" key="8">
    <source>
        <dbReference type="SAM" id="MobiDB-lite"/>
    </source>
</evidence>
<evidence type="ECO:0000256" key="1">
    <source>
        <dbReference type="ARBA" id="ARBA00004430"/>
    </source>
</evidence>
<evidence type="ECO:0000256" key="6">
    <source>
        <dbReference type="ARBA" id="ARBA00023186"/>
    </source>
</evidence>
<dbReference type="SMART" id="SM00369">
    <property type="entry name" value="LRR_TYP"/>
    <property type="match status" value="3"/>
</dbReference>
<reference evidence="10" key="1">
    <citation type="journal article" date="2020" name="bioRxiv">
        <title>Comparative genomics of Chlamydomonas.</title>
        <authorList>
            <person name="Craig R.J."/>
            <person name="Hasan A.R."/>
            <person name="Ness R.W."/>
            <person name="Keightley P.D."/>
        </authorList>
    </citation>
    <scope>NUCLEOTIDE SEQUENCE</scope>
    <source>
        <strain evidence="10">CCAP 11/70</strain>
    </source>
</reference>